<feature type="compositionally biased region" description="Basic residues" evidence="6">
    <location>
        <begin position="32"/>
        <end position="41"/>
    </location>
</feature>
<evidence type="ECO:0000256" key="3">
    <source>
        <dbReference type="ARBA" id="ARBA00022692"/>
    </source>
</evidence>
<dbReference type="RefSeq" id="WP_344808784.1">
    <property type="nucleotide sequence ID" value="NZ_BAABAB010000044.1"/>
</dbReference>
<evidence type="ECO:0000313" key="9">
    <source>
        <dbReference type="EMBL" id="GAA3637338.1"/>
    </source>
</evidence>
<feature type="region of interest" description="Disordered" evidence="6">
    <location>
        <begin position="32"/>
        <end position="67"/>
    </location>
</feature>
<evidence type="ECO:0000259" key="8">
    <source>
        <dbReference type="Pfam" id="PF00482"/>
    </source>
</evidence>
<comment type="caution">
    <text evidence="9">The sequence shown here is derived from an EMBL/GenBank/DDBJ whole genome shotgun (WGS) entry which is preliminary data.</text>
</comment>
<dbReference type="Proteomes" id="UP001501490">
    <property type="component" value="Unassembled WGS sequence"/>
</dbReference>
<feature type="domain" description="Type II secretion system protein GspF" evidence="8">
    <location>
        <begin position="157"/>
        <end position="278"/>
    </location>
</feature>
<accession>A0ABP7AQ73</accession>
<organism evidence="9 10">
    <name type="scientific">Microlunatus ginsengisoli</name>
    <dbReference type="NCBI Taxonomy" id="363863"/>
    <lineage>
        <taxon>Bacteria</taxon>
        <taxon>Bacillati</taxon>
        <taxon>Actinomycetota</taxon>
        <taxon>Actinomycetes</taxon>
        <taxon>Propionibacteriales</taxon>
        <taxon>Propionibacteriaceae</taxon>
        <taxon>Microlunatus</taxon>
    </lineage>
</organism>
<evidence type="ECO:0000256" key="4">
    <source>
        <dbReference type="ARBA" id="ARBA00022989"/>
    </source>
</evidence>
<evidence type="ECO:0000256" key="6">
    <source>
        <dbReference type="SAM" id="MobiDB-lite"/>
    </source>
</evidence>
<feature type="transmembrane region" description="Helical" evidence="7">
    <location>
        <begin position="6"/>
        <end position="24"/>
    </location>
</feature>
<dbReference type="EMBL" id="BAABAB010000044">
    <property type="protein sequence ID" value="GAA3637338.1"/>
    <property type="molecule type" value="Genomic_DNA"/>
</dbReference>
<keyword evidence="2" id="KW-1003">Cell membrane</keyword>
<evidence type="ECO:0000256" key="7">
    <source>
        <dbReference type="SAM" id="Phobius"/>
    </source>
</evidence>
<gene>
    <name evidence="9" type="ORF">GCM10022236_44820</name>
</gene>
<keyword evidence="5 7" id="KW-0472">Membrane</keyword>
<protein>
    <recommendedName>
        <fullName evidence="8">Type II secretion system protein GspF domain-containing protein</fullName>
    </recommendedName>
</protein>
<evidence type="ECO:0000256" key="5">
    <source>
        <dbReference type="ARBA" id="ARBA00023136"/>
    </source>
</evidence>
<name>A0ABP7AQ73_9ACTN</name>
<evidence type="ECO:0000256" key="2">
    <source>
        <dbReference type="ARBA" id="ARBA00022475"/>
    </source>
</evidence>
<dbReference type="InterPro" id="IPR018076">
    <property type="entry name" value="T2SS_GspF_dom"/>
</dbReference>
<comment type="subcellular location">
    <subcellularLocation>
        <location evidence="1">Cell membrane</location>
        <topology evidence="1">Multi-pass membrane protein</topology>
    </subcellularLocation>
</comment>
<proteinExistence type="predicted"/>
<feature type="transmembrane region" description="Helical" evidence="7">
    <location>
        <begin position="117"/>
        <end position="137"/>
    </location>
</feature>
<feature type="transmembrane region" description="Helical" evidence="7">
    <location>
        <begin position="268"/>
        <end position="291"/>
    </location>
</feature>
<dbReference type="Pfam" id="PF00482">
    <property type="entry name" value="T2SSF"/>
    <property type="match status" value="1"/>
</dbReference>
<keyword evidence="3 7" id="KW-0812">Transmembrane</keyword>
<dbReference type="PANTHER" id="PTHR35007:SF3">
    <property type="entry name" value="POSSIBLE CONSERVED ALANINE RICH MEMBRANE PROTEIN"/>
    <property type="match status" value="1"/>
</dbReference>
<evidence type="ECO:0000256" key="1">
    <source>
        <dbReference type="ARBA" id="ARBA00004651"/>
    </source>
</evidence>
<evidence type="ECO:0000313" key="10">
    <source>
        <dbReference type="Proteomes" id="UP001501490"/>
    </source>
</evidence>
<reference evidence="10" key="1">
    <citation type="journal article" date="2019" name="Int. J. Syst. Evol. Microbiol.">
        <title>The Global Catalogue of Microorganisms (GCM) 10K type strain sequencing project: providing services to taxonomists for standard genome sequencing and annotation.</title>
        <authorList>
            <consortium name="The Broad Institute Genomics Platform"/>
            <consortium name="The Broad Institute Genome Sequencing Center for Infectious Disease"/>
            <person name="Wu L."/>
            <person name="Ma J."/>
        </authorList>
    </citation>
    <scope>NUCLEOTIDE SEQUENCE [LARGE SCALE GENOMIC DNA]</scope>
    <source>
        <strain evidence="10">JCM 16929</strain>
    </source>
</reference>
<sequence length="295" mass="30555">MSGWTAAALSAVFAAVAVLCWLAPARDRRLRRGRAGHRTSRAGRDAPAAATAGEHPDGVEPPVLPPWQRAGRAPGWRGVLAGRFDAPSRGRRVLVAAALALVAAVVATSLLPTVPLALLVIVAPVATAAGAICLGLLEPAATRRRNRRLVMDAPQALDLLAACLAAGLPARNATAAVVAVFDGPVADDLGYVVRAVDVGLSDVDAWRALRGHPQLGEAAVDLARAVESGTRMVETLTFYADEARLRRAAAVESAAKAVSVRCVLPMTLCFIPAFILLGVLPATISAFLAAVPDIF</sequence>
<dbReference type="PANTHER" id="PTHR35007">
    <property type="entry name" value="INTEGRAL MEMBRANE PROTEIN-RELATED"/>
    <property type="match status" value="1"/>
</dbReference>
<feature type="transmembrane region" description="Helical" evidence="7">
    <location>
        <begin position="93"/>
        <end position="111"/>
    </location>
</feature>
<keyword evidence="4 7" id="KW-1133">Transmembrane helix</keyword>
<keyword evidence="10" id="KW-1185">Reference proteome</keyword>